<evidence type="ECO:0008006" key="5">
    <source>
        <dbReference type="Google" id="ProtNLM"/>
    </source>
</evidence>
<dbReference type="AlphaFoldDB" id="A0AAW1WMK1"/>
<reference evidence="3 4" key="1">
    <citation type="journal article" date="2023" name="G3 (Bethesda)">
        <title>A chromosome-length genome assembly and annotation of blackberry (Rubus argutus, cv. 'Hillquist').</title>
        <authorList>
            <person name="Bruna T."/>
            <person name="Aryal R."/>
            <person name="Dudchenko O."/>
            <person name="Sargent D.J."/>
            <person name="Mead D."/>
            <person name="Buti M."/>
            <person name="Cavallini A."/>
            <person name="Hytonen T."/>
            <person name="Andres J."/>
            <person name="Pham M."/>
            <person name="Weisz D."/>
            <person name="Mascagni F."/>
            <person name="Usai G."/>
            <person name="Natali L."/>
            <person name="Bassil N."/>
            <person name="Fernandez G.E."/>
            <person name="Lomsadze A."/>
            <person name="Armour M."/>
            <person name="Olukolu B."/>
            <person name="Poorten T."/>
            <person name="Britton C."/>
            <person name="Davik J."/>
            <person name="Ashrafi H."/>
            <person name="Aiden E.L."/>
            <person name="Borodovsky M."/>
            <person name="Worthington M."/>
        </authorList>
    </citation>
    <scope>NUCLEOTIDE SEQUENCE [LARGE SCALE GENOMIC DNA]</scope>
    <source>
        <strain evidence="3">PI 553951</strain>
    </source>
</reference>
<dbReference type="PANTHER" id="PTHR36313:SF7">
    <property type="entry name" value="OS09G0474600 PROTEIN"/>
    <property type="match status" value="1"/>
</dbReference>
<evidence type="ECO:0000313" key="3">
    <source>
        <dbReference type="EMBL" id="KAK9924824.1"/>
    </source>
</evidence>
<proteinExistence type="predicted"/>
<dbReference type="GO" id="GO:0008083">
    <property type="term" value="F:growth factor activity"/>
    <property type="evidence" value="ECO:0007669"/>
    <property type="project" value="InterPro"/>
</dbReference>
<dbReference type="InterPro" id="IPR038804">
    <property type="entry name" value="RGF3"/>
</dbReference>
<feature type="signal peptide" evidence="2">
    <location>
        <begin position="1"/>
        <end position="20"/>
    </location>
</feature>
<feature type="chain" id="PRO_5043901171" description="Secreted protein" evidence="2">
    <location>
        <begin position="21"/>
        <end position="192"/>
    </location>
</feature>
<feature type="region of interest" description="Disordered" evidence="1">
    <location>
        <begin position="79"/>
        <end position="107"/>
    </location>
</feature>
<accession>A0AAW1WMK1</accession>
<comment type="caution">
    <text evidence="3">The sequence shown here is derived from an EMBL/GenBank/DDBJ whole genome shotgun (WGS) entry which is preliminary data.</text>
</comment>
<sequence>MLKIIASFVVGFLFVMHALGDLTAHADNQGKQGRLLMTGKHSLLTDEKELIDEISNTAGSRIIGLGGRKMAAQKVVPRNGELTTTSSKNSGKDSTKASKYDFHGRTQTKLSQQGEITILEPAATLKTTSISASTFGIPRLEPVKPSKVDEESRRLLEAEREIVNLMHKDYKGSAGGSMGRRKPPINNHEPQN</sequence>
<evidence type="ECO:0000256" key="1">
    <source>
        <dbReference type="SAM" id="MobiDB-lite"/>
    </source>
</evidence>
<protein>
    <recommendedName>
        <fullName evidence="5">Secreted protein</fullName>
    </recommendedName>
</protein>
<feature type="region of interest" description="Disordered" evidence="1">
    <location>
        <begin position="167"/>
        <end position="192"/>
    </location>
</feature>
<keyword evidence="4" id="KW-1185">Reference proteome</keyword>
<evidence type="ECO:0000256" key="2">
    <source>
        <dbReference type="SAM" id="SignalP"/>
    </source>
</evidence>
<name>A0AAW1WMK1_RUBAR</name>
<dbReference type="Proteomes" id="UP001457282">
    <property type="component" value="Unassembled WGS sequence"/>
</dbReference>
<evidence type="ECO:0000313" key="4">
    <source>
        <dbReference type="Proteomes" id="UP001457282"/>
    </source>
</evidence>
<organism evidence="3 4">
    <name type="scientific">Rubus argutus</name>
    <name type="common">Southern blackberry</name>
    <dbReference type="NCBI Taxonomy" id="59490"/>
    <lineage>
        <taxon>Eukaryota</taxon>
        <taxon>Viridiplantae</taxon>
        <taxon>Streptophyta</taxon>
        <taxon>Embryophyta</taxon>
        <taxon>Tracheophyta</taxon>
        <taxon>Spermatophyta</taxon>
        <taxon>Magnoliopsida</taxon>
        <taxon>eudicotyledons</taxon>
        <taxon>Gunneridae</taxon>
        <taxon>Pentapetalae</taxon>
        <taxon>rosids</taxon>
        <taxon>fabids</taxon>
        <taxon>Rosales</taxon>
        <taxon>Rosaceae</taxon>
        <taxon>Rosoideae</taxon>
        <taxon>Rosoideae incertae sedis</taxon>
        <taxon>Rubus</taxon>
    </lineage>
</organism>
<dbReference type="PANTHER" id="PTHR36313">
    <property type="entry name" value="ROOT MERISTEM GROWTH FACTOR 2"/>
    <property type="match status" value="1"/>
</dbReference>
<gene>
    <name evidence="3" type="ORF">M0R45_033172</name>
</gene>
<feature type="compositionally biased region" description="Basic and acidic residues" evidence="1">
    <location>
        <begin position="90"/>
        <end position="104"/>
    </location>
</feature>
<dbReference type="EMBL" id="JBEDUW010000006">
    <property type="protein sequence ID" value="KAK9924824.1"/>
    <property type="molecule type" value="Genomic_DNA"/>
</dbReference>
<dbReference type="GO" id="GO:0010082">
    <property type="term" value="P:regulation of root meristem growth"/>
    <property type="evidence" value="ECO:0007669"/>
    <property type="project" value="InterPro"/>
</dbReference>
<keyword evidence="2" id="KW-0732">Signal</keyword>